<reference evidence="2 3" key="1">
    <citation type="submission" date="2020-04" db="EMBL/GenBank/DDBJ databases">
        <authorList>
            <person name="Klaysubun C."/>
            <person name="Duangmal K."/>
            <person name="Lipun K."/>
        </authorList>
    </citation>
    <scope>NUCLEOTIDE SEQUENCE [LARGE SCALE GENOMIC DNA]</scope>
    <source>
        <strain evidence="2 3">DSM 45300</strain>
    </source>
</reference>
<accession>A0A848DQ64</accession>
<evidence type="ECO:0000256" key="1">
    <source>
        <dbReference type="SAM" id="MobiDB-lite"/>
    </source>
</evidence>
<dbReference type="Proteomes" id="UP000586918">
    <property type="component" value="Unassembled WGS sequence"/>
</dbReference>
<protein>
    <recommendedName>
        <fullName evidence="4">DNA helicase DnaB-like N-terminal domain-containing protein</fullName>
    </recommendedName>
</protein>
<gene>
    <name evidence="2" type="ORF">HF519_23735</name>
</gene>
<name>A0A848DQ64_9PSEU</name>
<dbReference type="AlphaFoldDB" id="A0A848DQ64"/>
<dbReference type="EMBL" id="JAAXKZ010000116">
    <property type="protein sequence ID" value="NMH94531.1"/>
    <property type="molecule type" value="Genomic_DNA"/>
</dbReference>
<comment type="caution">
    <text evidence="2">The sequence shown here is derived from an EMBL/GenBank/DDBJ whole genome shotgun (WGS) entry which is preliminary data.</text>
</comment>
<feature type="region of interest" description="Disordered" evidence="1">
    <location>
        <begin position="1"/>
        <end position="21"/>
    </location>
</feature>
<sequence>MIPQHSAAARAVTGKRPAGRACPVRTDKVARACPPCDQPPPQDLIAEQSVLSGILLSEDAIADVVEVRLIR</sequence>
<evidence type="ECO:0000313" key="2">
    <source>
        <dbReference type="EMBL" id="NMH94531.1"/>
    </source>
</evidence>
<evidence type="ECO:0008006" key="4">
    <source>
        <dbReference type="Google" id="ProtNLM"/>
    </source>
</evidence>
<organism evidence="2 3">
    <name type="scientific">Pseudonocardia bannensis</name>
    <dbReference type="NCBI Taxonomy" id="630973"/>
    <lineage>
        <taxon>Bacteria</taxon>
        <taxon>Bacillati</taxon>
        <taxon>Actinomycetota</taxon>
        <taxon>Actinomycetes</taxon>
        <taxon>Pseudonocardiales</taxon>
        <taxon>Pseudonocardiaceae</taxon>
        <taxon>Pseudonocardia</taxon>
    </lineage>
</organism>
<proteinExistence type="predicted"/>
<dbReference type="RefSeq" id="WP_169415214.1">
    <property type="nucleotide sequence ID" value="NZ_JAAXKZ010000116.1"/>
</dbReference>
<evidence type="ECO:0000313" key="3">
    <source>
        <dbReference type="Proteomes" id="UP000586918"/>
    </source>
</evidence>
<keyword evidence="3" id="KW-1185">Reference proteome</keyword>